<feature type="region of interest" description="Disordered" evidence="4">
    <location>
        <begin position="1"/>
        <end position="40"/>
    </location>
</feature>
<evidence type="ECO:0000313" key="6">
    <source>
        <dbReference type="Proteomes" id="UP001318860"/>
    </source>
</evidence>
<evidence type="ECO:0000256" key="2">
    <source>
        <dbReference type="ARBA" id="ARBA00022737"/>
    </source>
</evidence>
<keyword evidence="6" id="KW-1185">Reference proteome</keyword>
<dbReference type="PANTHER" id="PTHR47874:SF6">
    <property type="entry name" value="PENTATRICOPEPTIDE REPEAT-CONTAINING PROTEIN"/>
    <property type="match status" value="1"/>
</dbReference>
<dbReference type="InterPro" id="IPR002885">
    <property type="entry name" value="PPR_rpt"/>
</dbReference>
<dbReference type="EMBL" id="JABTTQ020000001">
    <property type="protein sequence ID" value="KAK6163690.1"/>
    <property type="molecule type" value="Genomic_DNA"/>
</dbReference>
<keyword evidence="2" id="KW-0677">Repeat</keyword>
<sequence>MASLAGPTNPFPRPFNRRAQIRNRPRPDPQPSNGPANGNTLTVTERIFDLAKVKEMEARDRKEETNRKIASQKAISIILRREATKAVIEKKKGIIPRNFCPELFLKPFTSASPLCAGSLLLRSVFSFESVTLNLILISFVLIDDSRIEWEKVKCSVDELNTENVITSKPSSGERRKGILSPRFRPCLFANQVFELLHEQLWYRPNSGIYIKLIVMLGKCKQPEKAHILFQAMIGEGCVVDREAYTALMSAYSRSGLLDKAFLILEQMKKIPNCQPDVFTYSILIKSCLQVYDFGKATRVSTRRLDHELHTQSFWWQRTNRNDGKVLRKVSERRHRTKHQNVQHTLRFLRQNRNYEKMSAVMQYMQKYHFSWTLVTYNIVIDAFGRAGDLKQMEFLFRLMQSERIKPNCVTLCSLVRAYGHAGKAEKIAAVLRFVDNSDVMLDTVFFNCLVDAYGMMGCFSEMKGVIEMMKRRGCKPDKITYRTMIKAYMMSGMNSHAKELQNELASL</sequence>
<dbReference type="PROSITE" id="PS51375">
    <property type="entry name" value="PPR"/>
    <property type="match status" value="3"/>
</dbReference>
<evidence type="ECO:0000313" key="5">
    <source>
        <dbReference type="EMBL" id="KAK6163690.1"/>
    </source>
</evidence>
<feature type="repeat" description="PPR" evidence="3">
    <location>
        <begin position="372"/>
        <end position="406"/>
    </location>
</feature>
<feature type="repeat" description="PPR" evidence="3">
    <location>
        <begin position="442"/>
        <end position="476"/>
    </location>
</feature>
<dbReference type="InterPro" id="IPR011990">
    <property type="entry name" value="TPR-like_helical_dom_sf"/>
</dbReference>
<dbReference type="SUPFAM" id="SSF48452">
    <property type="entry name" value="TPR-like"/>
    <property type="match status" value="1"/>
</dbReference>
<accession>A0ABR0XWU7</accession>
<name>A0ABR0XWU7_REHGL</name>
<gene>
    <name evidence="5" type="ORF">DH2020_000554</name>
</gene>
<proteinExistence type="inferred from homology"/>
<feature type="compositionally biased region" description="Polar residues" evidence="4">
    <location>
        <begin position="31"/>
        <end position="40"/>
    </location>
</feature>
<organism evidence="5 6">
    <name type="scientific">Rehmannia glutinosa</name>
    <name type="common">Chinese foxglove</name>
    <dbReference type="NCBI Taxonomy" id="99300"/>
    <lineage>
        <taxon>Eukaryota</taxon>
        <taxon>Viridiplantae</taxon>
        <taxon>Streptophyta</taxon>
        <taxon>Embryophyta</taxon>
        <taxon>Tracheophyta</taxon>
        <taxon>Spermatophyta</taxon>
        <taxon>Magnoliopsida</taxon>
        <taxon>eudicotyledons</taxon>
        <taxon>Gunneridae</taxon>
        <taxon>Pentapetalae</taxon>
        <taxon>asterids</taxon>
        <taxon>lamiids</taxon>
        <taxon>Lamiales</taxon>
        <taxon>Orobanchaceae</taxon>
        <taxon>Rehmannieae</taxon>
        <taxon>Rehmannia</taxon>
    </lineage>
</organism>
<dbReference type="Proteomes" id="UP001318860">
    <property type="component" value="Unassembled WGS sequence"/>
</dbReference>
<dbReference type="NCBIfam" id="TIGR00756">
    <property type="entry name" value="PPR"/>
    <property type="match status" value="3"/>
</dbReference>
<dbReference type="Gene3D" id="1.25.40.10">
    <property type="entry name" value="Tetratricopeptide repeat domain"/>
    <property type="match status" value="3"/>
</dbReference>
<protein>
    <recommendedName>
        <fullName evidence="7">Pentatricopeptide repeat-containing protein</fullName>
    </recommendedName>
</protein>
<evidence type="ECO:0000256" key="1">
    <source>
        <dbReference type="ARBA" id="ARBA00007626"/>
    </source>
</evidence>
<dbReference type="Pfam" id="PF13041">
    <property type="entry name" value="PPR_2"/>
    <property type="match status" value="3"/>
</dbReference>
<evidence type="ECO:0000256" key="4">
    <source>
        <dbReference type="SAM" id="MobiDB-lite"/>
    </source>
</evidence>
<feature type="repeat" description="PPR" evidence="3">
    <location>
        <begin position="240"/>
        <end position="270"/>
    </location>
</feature>
<dbReference type="PANTHER" id="PTHR47874">
    <property type="entry name" value="EXPRESSED PROTEIN"/>
    <property type="match status" value="1"/>
</dbReference>
<comment type="similarity">
    <text evidence="1">Belongs to the PPR family. P subfamily.</text>
</comment>
<evidence type="ECO:0008006" key="7">
    <source>
        <dbReference type="Google" id="ProtNLM"/>
    </source>
</evidence>
<evidence type="ECO:0000256" key="3">
    <source>
        <dbReference type="PROSITE-ProRule" id="PRU00708"/>
    </source>
</evidence>
<dbReference type="InterPro" id="IPR044179">
    <property type="entry name" value="PPR5-like"/>
</dbReference>
<comment type="caution">
    <text evidence="5">The sequence shown here is derived from an EMBL/GenBank/DDBJ whole genome shotgun (WGS) entry which is preliminary data.</text>
</comment>
<dbReference type="Pfam" id="PF01535">
    <property type="entry name" value="PPR"/>
    <property type="match status" value="1"/>
</dbReference>
<reference evidence="5 6" key="1">
    <citation type="journal article" date="2021" name="Comput. Struct. Biotechnol. J.">
        <title>De novo genome assembly of the potent medicinal plant Rehmannia glutinosa using nanopore technology.</title>
        <authorList>
            <person name="Ma L."/>
            <person name="Dong C."/>
            <person name="Song C."/>
            <person name="Wang X."/>
            <person name="Zheng X."/>
            <person name="Niu Y."/>
            <person name="Chen S."/>
            <person name="Feng W."/>
        </authorList>
    </citation>
    <scope>NUCLEOTIDE SEQUENCE [LARGE SCALE GENOMIC DNA]</scope>
    <source>
        <strain evidence="5">DH-2019</strain>
    </source>
</reference>
<feature type="compositionally biased region" description="Basic residues" evidence="4">
    <location>
        <begin position="15"/>
        <end position="24"/>
    </location>
</feature>